<dbReference type="PANTHER" id="PTHR46580:SF4">
    <property type="entry name" value="ATP_GTP-BINDING PROTEIN"/>
    <property type="match status" value="1"/>
</dbReference>
<sequence length="1024" mass="111278">MHNRLSSVLFSLLLAAACGVAGAAELPVFPRSGNLADPVAGWTFSPEEAWKTVAGEAGNPAAAELSVKAGLQTGRRLSWYTAKQSLPEEIRGPGAFRFGGWIKIDDGTDYYRDHLAMIQLVSSGGYSAGLWSYCQTGEWVYFEDRVFVPAGAGELYVLLSARKRVYADALVSFKGVFLVPDEAPPPTWSAEEIVSADGGPWKCADRTFRVTGEVSDSAGGQPLWADFDFARLMLKAGCREPLDPSSIKVLALFPDGKVVAVPAAIDHPRGSLAGGYARNSTLKWRTLEGVKQYEIYFNAAGPDGAASLELDKPLGVGELLRYPPNEQCLLWGGWPGQALDVQDVDGDGDLDIYAKNTDAGIWLLRNIGTNEKPLFLQRQKPLQSDALPVMPMKDLRIDWDQDGAVDRVIVNRTKLGAGGYIDGVSVSLQLRPAGKAATDVVELNGKPVVFENATWFSMQSGDFDGDGLQDIAAGSADSDLQLLLNRGMVGGKPAVERVRIPWNRFDDPYDSGDMSLKPCPVDWNGDGRDDIVWTGWSGFMGLLLNRNLEGRAEFEDAGLFAGTGGLVNVVESPMPDAADWDGDGDFDLICGNVNGYFMWVENTGTSTQPKLAAAVPLKDENGREIRITAAEAGGTIQGPCEQWWGYTSCAVADVDSDKDLDLVINDSLGRLRWIENIGTRTEPVLSDDIRTFLYQGKPLIVPWRNSPAVADWDGDGTEEVAVLDDGGYLVAYPFNAAEPDHLNEYWFFKDADGRCVGVNIESITKPNSGRTQLQAADWDGDGDVDLMVGRPRNSNEGNLLYIENAGTPQEPVLVRGSMKARGARFAQWSSGDGHDQWHSTGPCMVDWNGDGKKDLIFGLEMGQLAFYTHDYFEGDAFPVFHADVFQTLDNSGSRTVFDFGADAGEFSESLKPLDYPPQLLQQDAVVSAEPRAVKIVSPKSGDVLSGPVVFEAAATGGRTITLVEFFVDGQFLAKERIAPFVAFGDDNTWDLQGMSDGLHELSVKVTYFDGKVISFSQTNRVENR</sequence>
<evidence type="ECO:0000256" key="1">
    <source>
        <dbReference type="ARBA" id="ARBA00022729"/>
    </source>
</evidence>
<keyword evidence="1 2" id="KW-0732">Signal</keyword>
<dbReference type="AlphaFoldDB" id="A0A6P1M2S5"/>
<dbReference type="KEGG" id="taer:GT409_05360"/>
<organism evidence="3 4">
    <name type="scientific">Tichowtungia aerotolerans</name>
    <dbReference type="NCBI Taxonomy" id="2697043"/>
    <lineage>
        <taxon>Bacteria</taxon>
        <taxon>Pseudomonadati</taxon>
        <taxon>Kiritimatiellota</taxon>
        <taxon>Tichowtungiia</taxon>
        <taxon>Tichowtungiales</taxon>
        <taxon>Tichowtungiaceae</taxon>
        <taxon>Tichowtungia</taxon>
    </lineage>
</organism>
<accession>A0A6P1M2S5</accession>
<protein>
    <recommendedName>
        <fullName evidence="5">VCBS repeat-containing protein</fullName>
    </recommendedName>
</protein>
<dbReference type="PANTHER" id="PTHR46580">
    <property type="entry name" value="SENSOR KINASE-RELATED"/>
    <property type="match status" value="1"/>
</dbReference>
<keyword evidence="4" id="KW-1185">Reference proteome</keyword>
<dbReference type="PROSITE" id="PS51257">
    <property type="entry name" value="PROKAR_LIPOPROTEIN"/>
    <property type="match status" value="1"/>
</dbReference>
<dbReference type="SUPFAM" id="SSF69318">
    <property type="entry name" value="Integrin alpha N-terminal domain"/>
    <property type="match status" value="2"/>
</dbReference>
<evidence type="ECO:0000256" key="2">
    <source>
        <dbReference type="SAM" id="SignalP"/>
    </source>
</evidence>
<dbReference type="Gene3D" id="2.130.10.130">
    <property type="entry name" value="Integrin alpha, N-terminal"/>
    <property type="match status" value="1"/>
</dbReference>
<proteinExistence type="predicted"/>
<evidence type="ECO:0000313" key="4">
    <source>
        <dbReference type="Proteomes" id="UP000464954"/>
    </source>
</evidence>
<name>A0A6P1M2S5_9BACT</name>
<dbReference type="InterPro" id="IPR028994">
    <property type="entry name" value="Integrin_alpha_N"/>
</dbReference>
<evidence type="ECO:0000313" key="3">
    <source>
        <dbReference type="EMBL" id="QHI68900.1"/>
    </source>
</evidence>
<feature type="chain" id="PRO_5026686925" description="VCBS repeat-containing protein" evidence="2">
    <location>
        <begin position="24"/>
        <end position="1024"/>
    </location>
</feature>
<feature type="signal peptide" evidence="2">
    <location>
        <begin position="1"/>
        <end position="23"/>
    </location>
</feature>
<reference evidence="3 4" key="1">
    <citation type="submission" date="2020-01" db="EMBL/GenBank/DDBJ databases">
        <title>Ponticoccus aerotolerans gen. nov., sp. nov., an anaerobic bacterium and proposal of Ponticoccusceae fam. nov., Ponticoccusles ord. nov. and Ponticoccuse classis nov. in the phylum Kiritimatiellaeota.</title>
        <authorList>
            <person name="Zhou L.Y."/>
            <person name="Du Z.J."/>
        </authorList>
    </citation>
    <scope>NUCLEOTIDE SEQUENCE [LARGE SCALE GENOMIC DNA]</scope>
    <source>
        <strain evidence="3 4">S-5007</strain>
    </source>
</reference>
<dbReference type="Pfam" id="PF13517">
    <property type="entry name" value="FG-GAP_3"/>
    <property type="match status" value="2"/>
</dbReference>
<dbReference type="EMBL" id="CP047593">
    <property type="protein sequence ID" value="QHI68900.1"/>
    <property type="molecule type" value="Genomic_DNA"/>
</dbReference>
<dbReference type="InterPro" id="IPR013517">
    <property type="entry name" value="FG-GAP"/>
</dbReference>
<evidence type="ECO:0008006" key="5">
    <source>
        <dbReference type="Google" id="ProtNLM"/>
    </source>
</evidence>
<dbReference type="RefSeq" id="WP_160627667.1">
    <property type="nucleotide sequence ID" value="NZ_CP047593.1"/>
</dbReference>
<dbReference type="Proteomes" id="UP000464954">
    <property type="component" value="Chromosome"/>
</dbReference>
<dbReference type="Pfam" id="PF17957">
    <property type="entry name" value="Big_7"/>
    <property type="match status" value="1"/>
</dbReference>
<dbReference type="InterPro" id="IPR013783">
    <property type="entry name" value="Ig-like_fold"/>
</dbReference>
<gene>
    <name evidence="3" type="ORF">GT409_05360</name>
</gene>
<dbReference type="Gene3D" id="2.60.40.10">
    <property type="entry name" value="Immunoglobulins"/>
    <property type="match status" value="1"/>
</dbReference>